<evidence type="ECO:0000256" key="1">
    <source>
        <dbReference type="SAM" id="Phobius"/>
    </source>
</evidence>
<dbReference type="InterPro" id="IPR055963">
    <property type="entry name" value="DUF7541"/>
</dbReference>
<dbReference type="EMBL" id="BMPF01000002">
    <property type="protein sequence ID" value="GGL30925.1"/>
    <property type="molecule type" value="Genomic_DNA"/>
</dbReference>
<evidence type="ECO:0000313" key="2">
    <source>
        <dbReference type="EMBL" id="GGL30925.1"/>
    </source>
</evidence>
<dbReference type="Proteomes" id="UP000628840">
    <property type="component" value="Unassembled WGS sequence"/>
</dbReference>
<keyword evidence="1" id="KW-0472">Membrane</keyword>
<dbReference type="Pfam" id="PF24396">
    <property type="entry name" value="DUF7541"/>
    <property type="match status" value="1"/>
</dbReference>
<evidence type="ECO:0000313" key="3">
    <source>
        <dbReference type="Proteomes" id="UP000628840"/>
    </source>
</evidence>
<name>A0A830EUD3_9EURY</name>
<accession>A0A830EUD3</accession>
<keyword evidence="1" id="KW-1133">Transmembrane helix</keyword>
<evidence type="ECO:0008006" key="4">
    <source>
        <dbReference type="Google" id="ProtNLM"/>
    </source>
</evidence>
<feature type="transmembrane region" description="Helical" evidence="1">
    <location>
        <begin position="94"/>
        <end position="114"/>
    </location>
</feature>
<dbReference type="OrthoDB" id="206484at2157"/>
<keyword evidence="1" id="KW-0812">Transmembrane</keyword>
<proteinExistence type="predicted"/>
<feature type="transmembrane region" description="Helical" evidence="1">
    <location>
        <begin position="61"/>
        <end position="88"/>
    </location>
</feature>
<organism evidence="2 3">
    <name type="scientific">Halarchaeum grantii</name>
    <dbReference type="NCBI Taxonomy" id="1193105"/>
    <lineage>
        <taxon>Archaea</taxon>
        <taxon>Methanobacteriati</taxon>
        <taxon>Methanobacteriota</taxon>
        <taxon>Stenosarchaea group</taxon>
        <taxon>Halobacteria</taxon>
        <taxon>Halobacteriales</taxon>
        <taxon>Halobacteriaceae</taxon>
    </lineage>
</organism>
<protein>
    <recommendedName>
        <fullName evidence="4">Cox cluster protein</fullName>
    </recommendedName>
</protein>
<reference evidence="2 3" key="1">
    <citation type="journal article" date="2019" name="Int. J. Syst. Evol. Microbiol.">
        <title>The Global Catalogue of Microorganisms (GCM) 10K type strain sequencing project: providing services to taxonomists for standard genome sequencing and annotation.</title>
        <authorList>
            <consortium name="The Broad Institute Genomics Platform"/>
            <consortium name="The Broad Institute Genome Sequencing Center for Infectious Disease"/>
            <person name="Wu L."/>
            <person name="Ma J."/>
        </authorList>
    </citation>
    <scope>NUCLEOTIDE SEQUENCE [LARGE SCALE GENOMIC DNA]</scope>
    <source>
        <strain evidence="2 3">JCM 19585</strain>
    </source>
</reference>
<dbReference type="AlphaFoldDB" id="A0A830EUD3"/>
<dbReference type="RefSeq" id="WP_188881071.1">
    <property type="nucleotide sequence ID" value="NZ_BMPF01000002.1"/>
</dbReference>
<keyword evidence="3" id="KW-1185">Reference proteome</keyword>
<gene>
    <name evidence="2" type="ORF">GCM10009037_13350</name>
</gene>
<feature type="transmembrane region" description="Helical" evidence="1">
    <location>
        <begin position="20"/>
        <end position="49"/>
    </location>
</feature>
<sequence length="119" mass="12092">MEEQPGLSERYVTASPWPLFVALGLVLTETGVFLGGAALPIGVGGVLLLEASIVGIMRESGYVRTLWGTSFGVGAIAGTAGTALLVFTPYTARALTIAGGGLVAVLGAVALFLYESGYL</sequence>
<comment type="caution">
    <text evidence="2">The sequence shown here is derived from an EMBL/GenBank/DDBJ whole genome shotgun (WGS) entry which is preliminary data.</text>
</comment>